<proteinExistence type="predicted"/>
<dbReference type="Proteomes" id="UP000218332">
    <property type="component" value="Unassembled WGS sequence"/>
</dbReference>
<dbReference type="InterPro" id="IPR013216">
    <property type="entry name" value="Methyltransf_11"/>
</dbReference>
<evidence type="ECO:0000259" key="1">
    <source>
        <dbReference type="Pfam" id="PF08241"/>
    </source>
</evidence>
<keyword evidence="3" id="KW-1185">Reference proteome</keyword>
<dbReference type="AlphaFoldDB" id="A0A2A2I504"/>
<accession>A0A2A2I504</accession>
<feature type="domain" description="Methyltransferase type 11" evidence="1">
    <location>
        <begin position="80"/>
        <end position="130"/>
    </location>
</feature>
<dbReference type="InterPro" id="IPR029063">
    <property type="entry name" value="SAM-dependent_MTases_sf"/>
</dbReference>
<comment type="caution">
    <text evidence="2">The sequence shown here is derived from an EMBL/GenBank/DDBJ whole genome shotgun (WGS) entry which is preliminary data.</text>
</comment>
<evidence type="ECO:0000313" key="3">
    <source>
        <dbReference type="Proteomes" id="UP000218332"/>
    </source>
</evidence>
<name>A0A2A2I504_9GAMM</name>
<keyword evidence="2" id="KW-0808">Transferase</keyword>
<keyword evidence="2" id="KW-0489">Methyltransferase</keyword>
<dbReference type="EMBL" id="NMPM01000024">
    <property type="protein sequence ID" value="PAV26364.1"/>
    <property type="molecule type" value="Genomic_DNA"/>
</dbReference>
<evidence type="ECO:0000313" key="2">
    <source>
        <dbReference type="EMBL" id="PAV26364.1"/>
    </source>
</evidence>
<protein>
    <submittedName>
        <fullName evidence="2">SAM-dependent methyltransferase</fullName>
    </submittedName>
</protein>
<organism evidence="2 3">
    <name type="scientific">Tamilnaduibacter salinus</name>
    <dbReference type="NCBI Taxonomy" id="1484056"/>
    <lineage>
        <taxon>Bacteria</taxon>
        <taxon>Pseudomonadati</taxon>
        <taxon>Pseudomonadota</taxon>
        <taxon>Gammaproteobacteria</taxon>
        <taxon>Pseudomonadales</taxon>
        <taxon>Marinobacteraceae</taxon>
        <taxon>Tamilnaduibacter</taxon>
    </lineage>
</organism>
<sequence length="272" mass="30953">MGGTLKQLQRQQAFESWFQSPLGRAVFRDQQDRVANLTQSLTGARQLVVGVSHDLPLAANSDFTQRMQTTPIWTSGLSDNVVVCRSEELPFPSESMDLVVVHHAQDFSGWPHQVVREASRVLRSCGYLVMVGFNALSYWGLCKLVSRDQKAPWCGRFMTRFRLEDWLNLLESEVEHAETGFFRPPLKNEQTLDRLRILEGREPAQRVMPGGAYYCLLAQKRVLAPTDRRRHWRPAKVLPLPAAGPVSARVPRPIIRRSANVRPFNRPGEPRS</sequence>
<dbReference type="GO" id="GO:0008757">
    <property type="term" value="F:S-adenosylmethionine-dependent methyltransferase activity"/>
    <property type="evidence" value="ECO:0007669"/>
    <property type="project" value="InterPro"/>
</dbReference>
<dbReference type="GO" id="GO:0032259">
    <property type="term" value="P:methylation"/>
    <property type="evidence" value="ECO:0007669"/>
    <property type="project" value="UniProtKB-KW"/>
</dbReference>
<dbReference type="Gene3D" id="3.40.50.150">
    <property type="entry name" value="Vaccinia Virus protein VP39"/>
    <property type="match status" value="1"/>
</dbReference>
<gene>
    <name evidence="2" type="ORF">CF392_05870</name>
</gene>
<reference evidence="2 3" key="1">
    <citation type="submission" date="2017-07" db="EMBL/GenBank/DDBJ databases">
        <title>Tamlnaduibacter salinus (Mi-7) genome sequencing.</title>
        <authorList>
            <person name="Verma A."/>
            <person name="Krishnamurthi S."/>
        </authorList>
    </citation>
    <scope>NUCLEOTIDE SEQUENCE [LARGE SCALE GENOMIC DNA]</scope>
    <source>
        <strain evidence="2 3">Mi-7</strain>
    </source>
</reference>
<dbReference type="Pfam" id="PF08241">
    <property type="entry name" value="Methyltransf_11"/>
    <property type="match status" value="1"/>
</dbReference>
<dbReference type="SUPFAM" id="SSF53335">
    <property type="entry name" value="S-adenosyl-L-methionine-dependent methyltransferases"/>
    <property type="match status" value="1"/>
</dbReference>